<dbReference type="PANTHER" id="PTHR46844:SF1">
    <property type="entry name" value="SLR5058 PROTEIN"/>
    <property type="match status" value="1"/>
</dbReference>
<dbReference type="SUPFAM" id="SSF52540">
    <property type="entry name" value="P-loop containing nucleoside triphosphate hydrolases"/>
    <property type="match status" value="1"/>
</dbReference>
<evidence type="ECO:0000259" key="1">
    <source>
        <dbReference type="PROSITE" id="PS50837"/>
    </source>
</evidence>
<dbReference type="Gene3D" id="3.40.50.300">
    <property type="entry name" value="P-loop containing nucleotide triphosphate hydrolases"/>
    <property type="match status" value="1"/>
</dbReference>
<dbReference type="InterPro" id="IPR036388">
    <property type="entry name" value="WH-like_DNA-bd_sf"/>
</dbReference>
<evidence type="ECO:0000313" key="2">
    <source>
        <dbReference type="EMBL" id="NER30372.1"/>
    </source>
</evidence>
<dbReference type="Pfam" id="PF05729">
    <property type="entry name" value="NACHT"/>
    <property type="match status" value="1"/>
</dbReference>
<dbReference type="SUPFAM" id="SSF46894">
    <property type="entry name" value="C-terminal effector domain of the bipartite response regulators"/>
    <property type="match status" value="1"/>
</dbReference>
<organism evidence="2">
    <name type="scientific">Symploca sp. SIO1C4</name>
    <dbReference type="NCBI Taxonomy" id="2607765"/>
    <lineage>
        <taxon>Bacteria</taxon>
        <taxon>Bacillati</taxon>
        <taxon>Cyanobacteriota</taxon>
        <taxon>Cyanophyceae</taxon>
        <taxon>Coleofasciculales</taxon>
        <taxon>Coleofasciculaceae</taxon>
        <taxon>Symploca</taxon>
    </lineage>
</organism>
<dbReference type="InterPro" id="IPR054501">
    <property type="entry name" value="NCH2"/>
</dbReference>
<sequence>MLPPEFLREIAEKYQLTEKEQAVLFAKFSTDKSNIAIANDLHISPSAFSTRLTNIYKKFSISGSGPVKYGLLLNFLTKEYRKIFPHTDTLQDDLDIEALVQEVRQKVKASIEEQYGKMRVLDMNKPIRLNDIYTNVNILEKITGSKRSSIHKLLDNFDPESGDFYRYGLGRITDKRVPGLDAVKKYSKLVVLGKPGAGKTTFLKYLAIQCSKSNFLAEKVPVFITLKQFIETKNQPDLSAYINQIFTNCGIKEIQTAEIISHGRGLILLDGLDEVTEEDASLILNQIQQFTNQYHTNSFVITCRIAAQDYIFENFTEVEVADFDDQQIRTFATKWFKSKQSDSADDFIKQLENNKSIKELATNPLLLTLLCLEFEDSGNFPVDRAELYSRAIHTLLRKWDDKRRIQREQAYKKLSVQRKEDLLSELALTTFERKDYFFKQEDAQRYIADYIRNLPDAKTDPDALLLDSEAVLKSIEAQHGLLVERARGIYSFSHLTFQEYFTARKIVHSIDPPLEKALQNLASHITEKRWREVFILAIGMLSSADDLLRLMKKKIDILLEGDEKLQQFLTWVNQKSMSVEASSKRAAVRAFYFSLSFDQSLSLNLSLSSSLNLFYSFSLSRALNIDLNLDLDLDLDRTLEYSLSLSLDFSLSPNISRALSLNLSFCLSRAFDLSRALFLNLNPELKQSLQQLKEQLPDSKRDQEQLQQWWKVNGKAWAEQLRAVMIKYRNIGHGWQFSQQQKELLQQYYDANKLLVDCLNNDCYVSREVRQKIEDKLLLPLAEI</sequence>
<name>A0A6B3NIL6_9CYAN</name>
<dbReference type="PROSITE" id="PS50837">
    <property type="entry name" value="NACHT"/>
    <property type="match status" value="1"/>
</dbReference>
<dbReference type="AlphaFoldDB" id="A0A6B3NIL6"/>
<feature type="domain" description="NACHT" evidence="1">
    <location>
        <begin position="187"/>
        <end position="304"/>
    </location>
</feature>
<dbReference type="PANTHER" id="PTHR46844">
    <property type="entry name" value="SLR5058 PROTEIN"/>
    <property type="match status" value="1"/>
</dbReference>
<dbReference type="InterPro" id="IPR027417">
    <property type="entry name" value="P-loop_NTPase"/>
</dbReference>
<dbReference type="Pfam" id="PF22727">
    <property type="entry name" value="NCH2"/>
    <property type="match status" value="1"/>
</dbReference>
<comment type="caution">
    <text evidence="2">The sequence shown here is derived from an EMBL/GenBank/DDBJ whole genome shotgun (WGS) entry which is preliminary data.</text>
</comment>
<accession>A0A6B3NIL6</accession>
<dbReference type="InterPro" id="IPR007111">
    <property type="entry name" value="NACHT_NTPase"/>
</dbReference>
<dbReference type="EMBL" id="JAAHFQ010000540">
    <property type="protein sequence ID" value="NER30372.1"/>
    <property type="molecule type" value="Genomic_DNA"/>
</dbReference>
<gene>
    <name evidence="2" type="ORF">F6J89_22790</name>
</gene>
<protein>
    <submittedName>
        <fullName evidence="2">NACHT domain-containing protein</fullName>
    </submittedName>
</protein>
<reference evidence="2" key="1">
    <citation type="submission" date="2019-11" db="EMBL/GenBank/DDBJ databases">
        <title>Genomic insights into an expanded diversity of filamentous marine cyanobacteria reveals the extraordinary biosynthetic potential of Moorea and Okeania.</title>
        <authorList>
            <person name="Ferreira Leao T."/>
            <person name="Wang M."/>
            <person name="Moss N."/>
            <person name="Da Silva R."/>
            <person name="Sanders J."/>
            <person name="Nurk S."/>
            <person name="Gurevich A."/>
            <person name="Humphrey G."/>
            <person name="Reher R."/>
            <person name="Zhu Q."/>
            <person name="Belda-Ferre P."/>
            <person name="Glukhov E."/>
            <person name="Rex R."/>
            <person name="Dorrestein P.C."/>
            <person name="Knight R."/>
            <person name="Pevzner P."/>
            <person name="Gerwick W.H."/>
            <person name="Gerwick L."/>
        </authorList>
    </citation>
    <scope>NUCLEOTIDE SEQUENCE</scope>
    <source>
        <strain evidence="2">SIO1C4</strain>
    </source>
</reference>
<dbReference type="GO" id="GO:0006355">
    <property type="term" value="P:regulation of DNA-templated transcription"/>
    <property type="evidence" value="ECO:0007669"/>
    <property type="project" value="InterPro"/>
</dbReference>
<dbReference type="InterPro" id="IPR016032">
    <property type="entry name" value="Sig_transdc_resp-reg_C-effctor"/>
</dbReference>
<dbReference type="GO" id="GO:0003677">
    <property type="term" value="F:DNA binding"/>
    <property type="evidence" value="ECO:0007669"/>
    <property type="project" value="InterPro"/>
</dbReference>
<proteinExistence type="predicted"/>
<dbReference type="Gene3D" id="1.10.10.10">
    <property type="entry name" value="Winged helix-like DNA-binding domain superfamily/Winged helix DNA-binding domain"/>
    <property type="match status" value="1"/>
</dbReference>